<gene>
    <name evidence="2" type="ORF">A0H81_14083</name>
</gene>
<accession>A0A1C7LMG0</accession>
<sequence>MVHDGSDASNLLDLQRENIDDYRNLTAEQKTELINDLIEDRDSRSMGRRLSQRSRTQDINNVIEQLIDIILGAKARSGIDGFFCLFPNSVEFHMAPRWFFTLEQIETFLCHNVKGWDTNKIEFLRTSKAQADWLKAEIRRLINKMLVDITGNEKAVMNYVSYERDIVLLYGIELVGWTMDKWANPSDLSNSIPPLQKLYSALESGQCHFVRVGMTDLNERRKAYDAKVAAGLVPPRKTRKDAGTKRAPRVEVSKKRRAVEDEDGGGDISQASKHHRGGGSVTTPEVQEIPGQHGPPVELEVPQQFEQSFFDTNAAALRTIQLYMQQQINHSQLQVPPNP</sequence>
<feature type="region of interest" description="Disordered" evidence="1">
    <location>
        <begin position="235"/>
        <end position="294"/>
    </location>
</feature>
<keyword evidence="3" id="KW-1185">Reference proteome</keyword>
<name>A0A1C7LMG0_GRIFR</name>
<reference evidence="2 3" key="1">
    <citation type="submission" date="2016-03" db="EMBL/GenBank/DDBJ databases">
        <title>Whole genome sequencing of Grifola frondosa 9006-11.</title>
        <authorList>
            <person name="Min B."/>
            <person name="Park H."/>
            <person name="Kim J.-G."/>
            <person name="Cho H."/>
            <person name="Oh Y.-L."/>
            <person name="Kong W.-S."/>
            <person name="Choi I.-G."/>
        </authorList>
    </citation>
    <scope>NUCLEOTIDE SEQUENCE [LARGE SCALE GENOMIC DNA]</scope>
    <source>
        <strain evidence="2 3">9006-11</strain>
    </source>
</reference>
<evidence type="ECO:0000313" key="3">
    <source>
        <dbReference type="Proteomes" id="UP000092993"/>
    </source>
</evidence>
<evidence type="ECO:0000313" key="2">
    <source>
        <dbReference type="EMBL" id="OBZ65923.1"/>
    </source>
</evidence>
<dbReference type="Proteomes" id="UP000092993">
    <property type="component" value="Unassembled WGS sequence"/>
</dbReference>
<dbReference type="AlphaFoldDB" id="A0A1C7LMG0"/>
<organism evidence="2 3">
    <name type="scientific">Grifola frondosa</name>
    <name type="common">Maitake</name>
    <name type="synonym">Polyporus frondosus</name>
    <dbReference type="NCBI Taxonomy" id="5627"/>
    <lineage>
        <taxon>Eukaryota</taxon>
        <taxon>Fungi</taxon>
        <taxon>Dikarya</taxon>
        <taxon>Basidiomycota</taxon>
        <taxon>Agaricomycotina</taxon>
        <taxon>Agaricomycetes</taxon>
        <taxon>Polyporales</taxon>
        <taxon>Grifolaceae</taxon>
        <taxon>Grifola</taxon>
    </lineage>
</organism>
<dbReference type="STRING" id="5627.A0A1C7LMG0"/>
<dbReference type="OrthoDB" id="2803164at2759"/>
<feature type="compositionally biased region" description="Basic and acidic residues" evidence="1">
    <location>
        <begin position="240"/>
        <end position="253"/>
    </location>
</feature>
<comment type="caution">
    <text evidence="2">The sequence shown here is derived from an EMBL/GenBank/DDBJ whole genome shotgun (WGS) entry which is preliminary data.</text>
</comment>
<dbReference type="EMBL" id="LUGG01000038">
    <property type="protein sequence ID" value="OBZ65923.1"/>
    <property type="molecule type" value="Genomic_DNA"/>
</dbReference>
<proteinExistence type="predicted"/>
<protein>
    <submittedName>
        <fullName evidence="2">Uncharacterized protein</fullName>
    </submittedName>
</protein>
<evidence type="ECO:0000256" key="1">
    <source>
        <dbReference type="SAM" id="MobiDB-lite"/>
    </source>
</evidence>